<accession>A0ABM8RFT8</accession>
<organism evidence="1 2">
    <name type="scientific">Paraburkholderia haematera</name>
    <dbReference type="NCBI Taxonomy" id="2793077"/>
    <lineage>
        <taxon>Bacteria</taxon>
        <taxon>Pseudomonadati</taxon>
        <taxon>Pseudomonadota</taxon>
        <taxon>Betaproteobacteria</taxon>
        <taxon>Burkholderiales</taxon>
        <taxon>Burkholderiaceae</taxon>
        <taxon>Paraburkholderia</taxon>
    </lineage>
</organism>
<evidence type="ECO:0000313" key="2">
    <source>
        <dbReference type="Proteomes" id="UP000672526"/>
    </source>
</evidence>
<evidence type="ECO:0000313" key="1">
    <source>
        <dbReference type="EMBL" id="CAE6750228.1"/>
    </source>
</evidence>
<protein>
    <recommendedName>
        <fullName evidence="3">LysR family transcriptional regulator</fullName>
    </recommendedName>
</protein>
<reference evidence="1 2" key="1">
    <citation type="submission" date="2021-02" db="EMBL/GenBank/DDBJ databases">
        <authorList>
            <person name="Vanwijnsberghe S."/>
        </authorList>
    </citation>
    <scope>NUCLEOTIDE SEQUENCE [LARGE SCALE GENOMIC DNA]</scope>
    <source>
        <strain evidence="1 2">LMG 31837</strain>
    </source>
</reference>
<name>A0ABM8RFT8_9BURK</name>
<keyword evidence="2" id="KW-1185">Reference proteome</keyword>
<dbReference type="EMBL" id="CAJNBK010000006">
    <property type="protein sequence ID" value="CAE6750228.1"/>
    <property type="molecule type" value="Genomic_DNA"/>
</dbReference>
<sequence length="61" mass="6359">MAKGHGISTPSAGLSNSVRVIGIARAPGQNQTPALVCRVNRVSLPETVRLITALLSKQCYG</sequence>
<proteinExistence type="predicted"/>
<comment type="caution">
    <text evidence="1">The sequence shown here is derived from an EMBL/GenBank/DDBJ whole genome shotgun (WGS) entry which is preliminary data.</text>
</comment>
<gene>
    <name evidence="1" type="ORF">R69888_02938</name>
</gene>
<evidence type="ECO:0008006" key="3">
    <source>
        <dbReference type="Google" id="ProtNLM"/>
    </source>
</evidence>
<dbReference type="Proteomes" id="UP000672526">
    <property type="component" value="Unassembled WGS sequence"/>
</dbReference>